<sequence length="272" mass="28816">MADAFIFSLAALLALVPVSIVSLRKNATRTGIFWVLLAVAVIGPVARTTALLSGTWHTGISPTLWVSISAAMVLFFLVGLFNREALRLTPLLAPYMFGMGLLALAWQHAPAQPLSGAVGGIGSWLEAHIVISVFTYGLVTIAAVAALGAVLQERALKTKRPTMLTRLLPSAADCERLQIGMLFLGEGLLALDLVTGMIAQYGETGVVMIFDHKTIFSLAAFCVIGVLIVARYTSAVRGRKAARMVLVAYLLLTLGYLGVKFVTDVLMVGGGA</sequence>
<feature type="transmembrane region" description="Helical" evidence="1">
    <location>
        <begin position="244"/>
        <end position="263"/>
    </location>
</feature>
<keyword evidence="4" id="KW-1185">Reference proteome</keyword>
<feature type="transmembrane region" description="Helical" evidence="1">
    <location>
        <begin position="6"/>
        <end position="24"/>
    </location>
</feature>
<feature type="transmembrane region" description="Helical" evidence="1">
    <location>
        <begin position="214"/>
        <end position="232"/>
    </location>
</feature>
<dbReference type="EMBL" id="SLZW01000008">
    <property type="protein sequence ID" value="TCS61226.1"/>
    <property type="molecule type" value="Genomic_DNA"/>
</dbReference>
<gene>
    <name evidence="3" type="ORF">EDD55_10824</name>
</gene>
<proteinExistence type="predicted"/>
<evidence type="ECO:0000256" key="1">
    <source>
        <dbReference type="SAM" id="Phobius"/>
    </source>
</evidence>
<accession>A0A4R3J8I1</accession>
<evidence type="ECO:0000259" key="2">
    <source>
        <dbReference type="Pfam" id="PF01578"/>
    </source>
</evidence>
<protein>
    <submittedName>
        <fullName evidence="3">ABC-type uncharacterized transport system permease subunit</fullName>
    </submittedName>
</protein>
<feature type="transmembrane region" description="Helical" evidence="1">
    <location>
        <begin position="64"/>
        <end position="81"/>
    </location>
</feature>
<keyword evidence="1" id="KW-0472">Membrane</keyword>
<feature type="domain" description="Cytochrome c assembly protein" evidence="2">
    <location>
        <begin position="71"/>
        <end position="264"/>
    </location>
</feature>
<dbReference type="PANTHER" id="PTHR38034">
    <property type="entry name" value="INNER MEMBRANE PROTEIN YPJD"/>
    <property type="match status" value="1"/>
</dbReference>
<dbReference type="Proteomes" id="UP000295304">
    <property type="component" value="Unassembled WGS sequence"/>
</dbReference>
<feature type="transmembrane region" description="Helical" evidence="1">
    <location>
        <begin position="31"/>
        <end position="52"/>
    </location>
</feature>
<dbReference type="RefSeq" id="WP_132939530.1">
    <property type="nucleotide sequence ID" value="NZ_CP119676.1"/>
</dbReference>
<dbReference type="GO" id="GO:0020037">
    <property type="term" value="F:heme binding"/>
    <property type="evidence" value="ECO:0007669"/>
    <property type="project" value="InterPro"/>
</dbReference>
<feature type="transmembrane region" description="Helical" evidence="1">
    <location>
        <begin position="179"/>
        <end position="202"/>
    </location>
</feature>
<dbReference type="InterPro" id="IPR002541">
    <property type="entry name" value="Cyt_c_assembly"/>
</dbReference>
<organism evidence="3 4">
    <name type="scientific">Varunaivibrio sulfuroxidans</name>
    <dbReference type="NCBI Taxonomy" id="1773489"/>
    <lineage>
        <taxon>Bacteria</taxon>
        <taxon>Pseudomonadati</taxon>
        <taxon>Pseudomonadota</taxon>
        <taxon>Alphaproteobacteria</taxon>
        <taxon>Rhodospirillales</taxon>
        <taxon>Magnetovibrionaceae</taxon>
        <taxon>Varunaivibrio</taxon>
    </lineage>
</organism>
<feature type="transmembrane region" description="Helical" evidence="1">
    <location>
        <begin position="129"/>
        <end position="151"/>
    </location>
</feature>
<dbReference type="GO" id="GO:0017004">
    <property type="term" value="P:cytochrome complex assembly"/>
    <property type="evidence" value="ECO:0007669"/>
    <property type="project" value="InterPro"/>
</dbReference>
<dbReference type="InterPro" id="IPR052372">
    <property type="entry name" value="YpjD/HemX"/>
</dbReference>
<comment type="caution">
    <text evidence="3">The sequence shown here is derived from an EMBL/GenBank/DDBJ whole genome shotgun (WGS) entry which is preliminary data.</text>
</comment>
<keyword evidence="1" id="KW-0812">Transmembrane</keyword>
<evidence type="ECO:0000313" key="4">
    <source>
        <dbReference type="Proteomes" id="UP000295304"/>
    </source>
</evidence>
<feature type="transmembrane region" description="Helical" evidence="1">
    <location>
        <begin position="88"/>
        <end position="109"/>
    </location>
</feature>
<dbReference type="Pfam" id="PF01578">
    <property type="entry name" value="Cytochrom_C_asm"/>
    <property type="match status" value="1"/>
</dbReference>
<keyword evidence="1" id="KW-1133">Transmembrane helix</keyword>
<dbReference type="PANTHER" id="PTHR38034:SF1">
    <property type="entry name" value="INNER MEMBRANE PROTEIN YPJD"/>
    <property type="match status" value="1"/>
</dbReference>
<reference evidence="3 4" key="1">
    <citation type="submission" date="2019-03" db="EMBL/GenBank/DDBJ databases">
        <title>Genomic Encyclopedia of Type Strains, Phase IV (KMG-IV): sequencing the most valuable type-strain genomes for metagenomic binning, comparative biology and taxonomic classification.</title>
        <authorList>
            <person name="Goeker M."/>
        </authorList>
    </citation>
    <scope>NUCLEOTIDE SEQUENCE [LARGE SCALE GENOMIC DNA]</scope>
    <source>
        <strain evidence="3 4">DSM 101688</strain>
    </source>
</reference>
<evidence type="ECO:0000313" key="3">
    <source>
        <dbReference type="EMBL" id="TCS61226.1"/>
    </source>
</evidence>
<dbReference type="OrthoDB" id="7332097at2"/>
<dbReference type="AlphaFoldDB" id="A0A4R3J8I1"/>
<name>A0A4R3J8I1_9PROT</name>